<dbReference type="GO" id="GO:0070679">
    <property type="term" value="F:inositol 1,4,5 trisphosphate binding"/>
    <property type="evidence" value="ECO:0000318"/>
    <property type="project" value="GO_Central"/>
</dbReference>
<keyword evidence="6 13" id="KW-0256">Endoplasmic reticulum</keyword>
<dbReference type="PANTHER" id="PTHR13715">
    <property type="entry name" value="RYANODINE RECEPTOR AND IP3 RECEPTOR"/>
    <property type="match status" value="1"/>
</dbReference>
<feature type="transmembrane region" description="Helical" evidence="13">
    <location>
        <begin position="2837"/>
        <end position="2859"/>
    </location>
</feature>
<dbReference type="GO" id="GO:0060179">
    <property type="term" value="P:male mating behavior"/>
    <property type="evidence" value="ECO:0007669"/>
    <property type="project" value="EnsemblMetazoa"/>
</dbReference>
<feature type="region of interest" description="Disordered" evidence="15">
    <location>
        <begin position="2146"/>
        <end position="2173"/>
    </location>
</feature>
<dbReference type="GO" id="GO:0008340">
    <property type="term" value="P:determination of adult lifespan"/>
    <property type="evidence" value="ECO:0007669"/>
    <property type="project" value="EnsemblMetazoa"/>
</dbReference>
<evidence type="ECO:0000256" key="2">
    <source>
        <dbReference type="ARBA" id="ARBA00009453"/>
    </source>
</evidence>
<dbReference type="GO" id="GO:0017022">
    <property type="term" value="F:myosin binding"/>
    <property type="evidence" value="ECO:0007669"/>
    <property type="project" value="EnsemblMetazoa"/>
</dbReference>
<dbReference type="GO" id="GO:0005220">
    <property type="term" value="F:inositol 1,4,5-trisphosphate-gated calcium channel activity"/>
    <property type="evidence" value="ECO:0000318"/>
    <property type="project" value="GO_Central"/>
</dbReference>
<evidence type="ECO:0000256" key="1">
    <source>
        <dbReference type="ARBA" id="ARBA00004477"/>
    </source>
</evidence>
<keyword evidence="3 13" id="KW-0813">Transport</keyword>
<keyword evidence="12 13" id="KW-0407">Ion channel</keyword>
<dbReference type="GO" id="GO:0007622">
    <property type="term" value="P:rhythmic behavior"/>
    <property type="evidence" value="ECO:0007669"/>
    <property type="project" value="EnsemblMetazoa"/>
</dbReference>
<dbReference type="PRINTS" id="PR00779">
    <property type="entry name" value="INSP3RECEPTR"/>
</dbReference>
<accession>A0A2A6BHW5</accession>
<dbReference type="GO" id="GO:0012501">
    <property type="term" value="P:programmed cell death"/>
    <property type="evidence" value="ECO:0007669"/>
    <property type="project" value="EnsemblMetazoa"/>
</dbReference>
<dbReference type="InterPro" id="IPR013662">
    <property type="entry name" value="RIH_assoc-dom"/>
</dbReference>
<feature type="region of interest" description="Disordered" evidence="15">
    <location>
        <begin position="1326"/>
        <end position="1358"/>
    </location>
</feature>
<feature type="compositionally biased region" description="Basic and acidic residues" evidence="15">
    <location>
        <begin position="90"/>
        <end position="113"/>
    </location>
</feature>
<accession>A0A8R1YKB4</accession>
<proteinExistence type="inferred from homology"/>
<evidence type="ECO:0000256" key="7">
    <source>
        <dbReference type="ARBA" id="ARBA00022989"/>
    </source>
</evidence>
<dbReference type="GO" id="GO:0005886">
    <property type="term" value="C:plasma membrane"/>
    <property type="evidence" value="ECO:0000318"/>
    <property type="project" value="GO_Central"/>
</dbReference>
<evidence type="ECO:0000256" key="10">
    <source>
        <dbReference type="ARBA" id="ARBA00023170"/>
    </source>
</evidence>
<dbReference type="InterPro" id="IPR016093">
    <property type="entry name" value="MIR_motif"/>
</dbReference>
<organism evidence="16 17">
    <name type="scientific">Pristionchus pacificus</name>
    <name type="common">Parasitic nematode worm</name>
    <dbReference type="NCBI Taxonomy" id="54126"/>
    <lineage>
        <taxon>Eukaryota</taxon>
        <taxon>Metazoa</taxon>
        <taxon>Ecdysozoa</taxon>
        <taxon>Nematoda</taxon>
        <taxon>Chromadorea</taxon>
        <taxon>Rhabditida</taxon>
        <taxon>Rhabditina</taxon>
        <taxon>Diplogasteromorpha</taxon>
        <taxon>Diplogasteroidea</taxon>
        <taxon>Neodiplogasteridae</taxon>
        <taxon>Pristionchus</taxon>
    </lineage>
</organism>
<dbReference type="Gene3D" id="1.25.10.30">
    <property type="entry name" value="IP3 receptor type 1 binding core, RIH domain"/>
    <property type="match status" value="1"/>
</dbReference>
<evidence type="ECO:0000256" key="6">
    <source>
        <dbReference type="ARBA" id="ARBA00022824"/>
    </source>
</evidence>
<dbReference type="PROSITE" id="PS50919">
    <property type="entry name" value="MIR"/>
    <property type="match status" value="2"/>
</dbReference>
<dbReference type="GO" id="GO:0051209">
    <property type="term" value="P:release of sequestered calcium ion into cytosol"/>
    <property type="evidence" value="ECO:0000318"/>
    <property type="project" value="GO_Central"/>
</dbReference>
<dbReference type="GO" id="GO:0035091">
    <property type="term" value="F:phosphatidylinositol binding"/>
    <property type="evidence" value="ECO:0000318"/>
    <property type="project" value="GO_Central"/>
</dbReference>
<dbReference type="GO" id="GO:0042713">
    <property type="term" value="P:sperm ejaculation"/>
    <property type="evidence" value="ECO:0007669"/>
    <property type="project" value="EnsemblMetazoa"/>
</dbReference>
<keyword evidence="4 13" id="KW-0812">Transmembrane</keyword>
<evidence type="ECO:0000256" key="5">
    <source>
        <dbReference type="ARBA" id="ARBA00022737"/>
    </source>
</evidence>
<evidence type="ECO:0000256" key="15">
    <source>
        <dbReference type="SAM" id="MobiDB-lite"/>
    </source>
</evidence>
<dbReference type="SMART" id="SM00472">
    <property type="entry name" value="MIR"/>
    <property type="match status" value="3"/>
</dbReference>
<comment type="domain">
    <text evidence="13">The receptor contains a calcium channel in its C-terminal extremity. Its large N-terminal cytoplasmic region has the ligand-binding site in the N-terminus and modulatory sites in the middle portion immediately upstream of the channel region.</text>
</comment>
<dbReference type="GO" id="GO:1903746">
    <property type="term" value="P:positive regulation of nematode pharyngeal pumping"/>
    <property type="evidence" value="ECO:0007669"/>
    <property type="project" value="EnsemblMetazoa"/>
</dbReference>
<feature type="region of interest" description="Disordered" evidence="15">
    <location>
        <begin position="90"/>
        <end position="115"/>
    </location>
</feature>
<reference evidence="16" key="2">
    <citation type="submission" date="2022-06" db="UniProtKB">
        <authorList>
            <consortium name="EnsemblMetazoa"/>
        </authorList>
    </citation>
    <scope>IDENTIFICATION</scope>
    <source>
        <strain evidence="16">PS312</strain>
    </source>
</reference>
<keyword evidence="9 13" id="KW-0472">Membrane</keyword>
<dbReference type="GO" id="GO:0007204">
    <property type="term" value="P:positive regulation of cytosolic calcium ion concentration"/>
    <property type="evidence" value="ECO:0007669"/>
    <property type="project" value="EnsemblMetazoa"/>
</dbReference>
<dbReference type="InterPro" id="IPR005821">
    <property type="entry name" value="Ion_trans_dom"/>
</dbReference>
<feature type="transmembrane region" description="Helical" evidence="13">
    <location>
        <begin position="2690"/>
        <end position="2715"/>
    </location>
</feature>
<sequence length="3136" mass="355345">MIISRVAAQVPHSVFLAPNPKPSQCWSGIWLGARSAPPSGIATETMEIEESGREEDCLSLCLGLSRSERAVRAVIEVSRIVTDKQAVRLNGPRDCRNEGESGDEKADERQPTHERRKRFLQAIRITSCSSELVSGRHTLGRPHLGCATCRIRDQEQEAARLQQLQQLEDRRRLQQLQHLAVLLSGSRISPLVVGSDHWNALKMVKMKAAVTSISFADMLMNRKMTMNQSTDGFSGGNTSLLHIGDIISLYTDDGDHRGFLSTLGLVDDRCLVEIGDGRPESPPKKFRDCLFKVCPVNRYAAQKQYWTEQKRFSEKEQNELEFRKSLGTAIQYGTTIQLLHVKSDKFVTVQRNSPAKLERNAMKVYLDRAGNEGSWFVVEPAYKHYVIGDNVAAGNKVSLVPYTAGKEIANHSVKHQLHLSHLRLPDHPRAAEVNCLNEVTEWQVFMFLLYDENRPDVVKSGDVIRLFHADQQTFLTLDTVPKTKQDVVFLRMTNRPSAADATSSRALWEVQVVQKDAFRGGSAHYRDFYRFKHLATDMYLTAVANTGPKPQTGTGLRRPSLAMTKLHPNGVSLPRGAETPEQSADNTYVLTPANYDFVETEKNTMFSLEPSTITKSKDVVTRSFVRIYHNESTSWVHATSPGNKDNLYFSSKTEKGWVKLIGEKARLDKETFALLPVSPNEVRDLDFANDACEALSGFFSLIRSGKVVSKEPLNNVIQLLTECIFFVMNCSNHLADPFKISSETKPSRDRQKLLREQLVLDEVFKLLKAPFMPRQGVTELGPLLNSPHDLNEQRNEVFKTMFQLCYSLLRYSQIGYRKNQEFLAEKFGQIQEQIGFDLMAEDTMTAVLHNNPKLLEKYVKTPHVERFVELVRNNRQGKFLDYLADLCVCRGEANKKIQELICTSVLSEANRNIFMETLLVDGEVWIQWQGEKKKLVEIALMCQEQQYLAIDPPPERKLMNLSRELPAELVLVCMSNHRLPHELRASFTRLMLHLHVVRGSPLTAIRHARLWRDIPDDVTVSSYRTRIVEGYADGGRVRVGDEISTAILKTVDDYVGLLRRTRIDGVVLESDSSAIMRNKLTYEIVNLARWLATFGFYSFEHLLSLSRNLLAIVDTTPPPPITNVVAAQNITTGVGMIHRVTRGMLSQSSAQDPTPLQPKSPLEVKARGRESMQLIMNTKLIVAEILQFVMDVRRDYRITVVLSWFKKRFPCDENGELEVSARIDERMAKELCDGVYNNSEGELNLDGEDGQRLLAILLQMTMSDYDLLTSIALKALFRHFTQYQELLDDLKQVQLLVSNDDVENYRQVDRDLFILRNLTEKSELWVQGGGHAGSSSSSSTEKEDQSSKSKQDDTLRHQRAFSNDDSRKVLVEIIDKHYPSIREDCYKLLNILLVGEDRDACSQALQELSDRAPLIAYPIIRQIMVRIKQLCYKEAKPDAMNQQLLRNMRVYEVVLEFLSIPYDKKNDTEMPKLITLSHEFLRSFCKNNRENQNRLHKFVSIEKDAKEGMFRVETVEEVATLNTFFRNNRELCQNVSEELIAHIVNLIEHKSRNATFLEFLSSIVCVFEKEIEATQEKVAQEICAASDEVRQLYVDNASFEQLEEMMRDAPPYLDNGHPLKYHLELVRLLALCTRGKNGSTELKCASELPMDHIVRVVTSPYCLIEVKMAYVQFLLHCYIDTDAEMKDAYRPEYIEALLSNFLGDIKKMKEEMSKPVSSELVSLEQYVCHVMTDILIKFFEKPFNDQPKIDVQQHQKLFVLLLGSLGNLQTGWLRKNPKSTKNWYRVAECTKRLSRCAEERNLSIPANVAMPPMPTAATAKQRWQSAALSSRFIRINQQTLSVRNRANSLLAMGANSTVDQSANVVTCYHMMVGEFKYYLLPLHAAEGSILVDVLHVPQLLFPPGSDLRDQCAAGGVVSKLIQHCKTLMLGKSDNLCVRVLQTLCKMASDTKYAFNDQGQRLRRKLLDRYFGRYGSEHLGTTKRNTLGLTRQASKLSDSDDDGLNFDPSLFNSFKLYDVQCKLNDAGASDLVIDIIVNDPNYEIFLKAFQLAKALLHEGNDKVQQSFYDRLKQKDVHEPFFRAISSRLQTAQTRLKSDMMQCIDTRPKGGASTTSIPASAVLLTPTQEKAMLFHSPSLDAGRLTTIQENGAGGGAAGGQPGTSQGGASGGAAMVSAAQEDMTPYEDDEDGKKKNVLPQEVAIVEPILRVLQLLCENHNSLLQNFIRRQSDRANHNLVSETLSFLDTVCGSTKGSLGVFKEIGEHNFSLITQTLSTLTEFCQGPCHENQNTMAMQENGLNIIISLVLNDIKPLADEHMELALEIKSSASKLLLSIMESRHDGENAERVLRNMSNMAGGPKQLIHAMTQAYAMANSPELIVSRMRRQLMDQAVSAATPGGAIRSLVHPQIKTETLTLPEISVNASGTVSIKEDTKFDDRLLKEESSSTIIDPREVGHNIYILAHQLSRHSNELAACLDVNDESKDEQTREALLYYKQHTAQIEIVREDRSLERVVFPIHDICSYVTRETKSNVYFETERDAQGSKVTDFFGRWPELYDEMRWQHKLQTWPWLSHCARRLKLWSRFSNFFAVLVNAIIAFYYPFEDSVSTLASNPGMTMNKAIHLTSYISNRGLYDKTWGERIVDTTFYYHSAYFICCILGITVHPFLYAFLLYDIVASDETLRSVISSVTRNWQSIILTGLLALFLVYQFSIVGFVFFQKDFRIEVDRLDGPPDPLTISIGADNNDPPQCASPGDECPTPETAVAAGKDDEDDKVFACNSLRMCIVTTLNWGLRNGGGIGDVLRNVAPDEPLFHFRVFYNLAFYVVLIEPLFHFRVLYDLAFYVVLIVIVLNLIFGVIIDTFGDLRTEKNEKEDILNNTCFICALERGRFDNRAVTFEEHRRKEHNLWHYLYFIVWLQIKDETEFTGPESYVSQCIKDRNLDWFPRMQAISLEEETAESEQPETAALKKEIVTLNHCVRDLRDQLEDIRQQLQYIDMMRELLCKTRLSSSKSAPPGIIDLNGSLRLTNKDKALAFSKYFAFVSTLPMQAPLRPSVPSPTIPLFDLPSISPAQILAGVASLAPKCNFSPDCLPNIFYAKCKFSIVSPLLIIFNKSLHSKSIPKQAIVKPIPKTSSTLERW</sequence>
<dbReference type="FunFam" id="1.25.10.30:FF:000003">
    <property type="entry name" value="Protein CBR-ITR-1, isoform a"/>
    <property type="match status" value="1"/>
</dbReference>
<comment type="similarity">
    <text evidence="2 13">Belongs to the InsP3 receptor family.</text>
</comment>
<dbReference type="InterPro" id="IPR014821">
    <property type="entry name" value="Ins145_P3_rcpt"/>
</dbReference>
<protein>
    <recommendedName>
        <fullName evidence="13">Inositol 1,4,5-trisphosphate receptor</fullName>
    </recommendedName>
</protein>
<comment type="function">
    <text evidence="13">Receptor for inositol 1,4,5-trisphosphate, a second messenger that mediates the release of intracellular calcium.</text>
</comment>
<dbReference type="Pfam" id="PF08709">
    <property type="entry name" value="Ins145_P3_rec"/>
    <property type="match status" value="1"/>
</dbReference>
<dbReference type="Pfam" id="PF02815">
    <property type="entry name" value="MIR"/>
    <property type="match status" value="1"/>
</dbReference>
<evidence type="ECO:0000256" key="4">
    <source>
        <dbReference type="ARBA" id="ARBA00022692"/>
    </source>
</evidence>
<dbReference type="GO" id="GO:0030334">
    <property type="term" value="P:regulation of cell migration"/>
    <property type="evidence" value="ECO:0007669"/>
    <property type="project" value="EnsemblMetazoa"/>
</dbReference>
<keyword evidence="17" id="KW-1185">Reference proteome</keyword>
<dbReference type="GO" id="GO:0001556">
    <property type="term" value="P:oocyte maturation"/>
    <property type="evidence" value="ECO:0007669"/>
    <property type="project" value="EnsemblMetazoa"/>
</dbReference>
<feature type="transmembrane region" description="Helical" evidence="13">
    <location>
        <begin position="2648"/>
        <end position="2670"/>
    </location>
</feature>
<keyword evidence="10 13" id="KW-0675">Receptor</keyword>
<reference evidence="17" key="1">
    <citation type="journal article" date="2008" name="Nat. Genet.">
        <title>The Pristionchus pacificus genome provides a unique perspective on nematode lifestyle and parasitism.</title>
        <authorList>
            <person name="Dieterich C."/>
            <person name="Clifton S.W."/>
            <person name="Schuster L.N."/>
            <person name="Chinwalla A."/>
            <person name="Delehaunty K."/>
            <person name="Dinkelacker I."/>
            <person name="Fulton L."/>
            <person name="Fulton R."/>
            <person name="Godfrey J."/>
            <person name="Minx P."/>
            <person name="Mitreva M."/>
            <person name="Roeseler W."/>
            <person name="Tian H."/>
            <person name="Witte H."/>
            <person name="Yang S.P."/>
            <person name="Wilson R.K."/>
            <person name="Sommer R.J."/>
        </authorList>
    </citation>
    <scope>NUCLEOTIDE SEQUENCE [LARGE SCALE GENOMIC DNA]</scope>
    <source>
        <strain evidence="17">PS312</strain>
    </source>
</reference>
<dbReference type="InterPro" id="IPR036300">
    <property type="entry name" value="MIR_dom_sf"/>
</dbReference>
<dbReference type="GO" id="GO:0005789">
    <property type="term" value="C:endoplasmic reticulum membrane"/>
    <property type="evidence" value="ECO:0000318"/>
    <property type="project" value="GO_Central"/>
</dbReference>
<feature type="coiled-coil region" evidence="14">
    <location>
        <begin position="144"/>
        <end position="171"/>
    </location>
</feature>
<keyword evidence="14" id="KW-0175">Coiled coil</keyword>
<evidence type="ECO:0000256" key="14">
    <source>
        <dbReference type="SAM" id="Coils"/>
    </source>
</evidence>
<dbReference type="GO" id="GO:0048598">
    <property type="term" value="P:embryonic morphogenesis"/>
    <property type="evidence" value="ECO:0007669"/>
    <property type="project" value="EnsemblMetazoa"/>
</dbReference>
<dbReference type="InterPro" id="IPR035910">
    <property type="entry name" value="RyR/IP3R_RIH_dom_sf"/>
</dbReference>
<dbReference type="GO" id="GO:0016529">
    <property type="term" value="C:sarcoplasmic reticulum"/>
    <property type="evidence" value="ECO:0000318"/>
    <property type="project" value="GO_Central"/>
</dbReference>
<feature type="compositionally biased region" description="Basic and acidic residues" evidence="15">
    <location>
        <begin position="1340"/>
        <end position="1358"/>
    </location>
</feature>
<dbReference type="InterPro" id="IPR000493">
    <property type="entry name" value="InsP3_rcpt"/>
</dbReference>
<keyword evidence="7 13" id="KW-1133">Transmembrane helix</keyword>
<keyword evidence="8 13" id="KW-0406">Ion transport</keyword>
<dbReference type="SUPFAM" id="SSF100909">
    <property type="entry name" value="IP3 receptor type 1 binding core, domain 2"/>
    <property type="match status" value="2"/>
</dbReference>
<dbReference type="EnsemblMetazoa" id="PPA25872.1">
    <property type="protein sequence ID" value="PPA25872.1"/>
    <property type="gene ID" value="WBGene00115426"/>
</dbReference>
<evidence type="ECO:0000256" key="9">
    <source>
        <dbReference type="ARBA" id="ARBA00023136"/>
    </source>
</evidence>
<keyword evidence="13" id="KW-0106">Calcium</keyword>
<dbReference type="InterPro" id="IPR015925">
    <property type="entry name" value="Ryanodine_IP3_receptor"/>
</dbReference>
<gene>
    <name evidence="16" type="primary">WBGene00115426</name>
</gene>
<dbReference type="Proteomes" id="UP000005239">
    <property type="component" value="Unassembled WGS sequence"/>
</dbReference>
<keyword evidence="11 13" id="KW-1071">Ligand-gated ion channel</keyword>
<feature type="transmembrane region" description="Helical" evidence="13">
    <location>
        <begin position="2582"/>
        <end position="2600"/>
    </location>
</feature>
<evidence type="ECO:0000256" key="11">
    <source>
        <dbReference type="ARBA" id="ARBA00023286"/>
    </source>
</evidence>
<evidence type="ECO:0000256" key="13">
    <source>
        <dbReference type="RuleBase" id="RU368044"/>
    </source>
</evidence>
<evidence type="ECO:0000313" key="16">
    <source>
        <dbReference type="EnsemblMetazoa" id="PPA25872.1"/>
    </source>
</evidence>
<dbReference type="Pfam" id="PF08454">
    <property type="entry name" value="RIH_assoc"/>
    <property type="match status" value="1"/>
</dbReference>
<dbReference type="GO" id="GO:0005509">
    <property type="term" value="F:calcium ion binding"/>
    <property type="evidence" value="ECO:0000318"/>
    <property type="project" value="GO_Central"/>
</dbReference>
<dbReference type="Pfam" id="PF01365">
    <property type="entry name" value="RYDR_ITPR"/>
    <property type="match status" value="2"/>
</dbReference>
<comment type="subcellular location">
    <subcellularLocation>
        <location evidence="1 13">Endoplasmic reticulum membrane</location>
        <topology evidence="1 13">Multi-pass membrane protein</topology>
    </subcellularLocation>
</comment>
<feature type="compositionally biased region" description="Gly residues" evidence="15">
    <location>
        <begin position="2149"/>
        <end position="2168"/>
    </location>
</feature>
<dbReference type="GO" id="GO:0051489">
    <property type="term" value="P:regulation of filopodium assembly"/>
    <property type="evidence" value="ECO:0007669"/>
    <property type="project" value="EnsemblMetazoa"/>
</dbReference>
<name>A0A2A6BHW5_PRIPA</name>
<dbReference type="Gene3D" id="1.10.287.70">
    <property type="match status" value="1"/>
</dbReference>
<dbReference type="Gene3D" id="2.80.10.50">
    <property type="match status" value="2"/>
</dbReference>
<evidence type="ECO:0000313" key="17">
    <source>
        <dbReference type="Proteomes" id="UP000005239"/>
    </source>
</evidence>
<evidence type="ECO:0000256" key="3">
    <source>
        <dbReference type="ARBA" id="ARBA00022448"/>
    </source>
</evidence>
<dbReference type="GO" id="GO:0030667">
    <property type="term" value="C:secretory granule membrane"/>
    <property type="evidence" value="ECO:0000318"/>
    <property type="project" value="GO_Central"/>
</dbReference>
<dbReference type="Pfam" id="PF00520">
    <property type="entry name" value="Ion_trans"/>
    <property type="match status" value="1"/>
</dbReference>
<dbReference type="InterPro" id="IPR000699">
    <property type="entry name" value="RIH_dom"/>
</dbReference>
<dbReference type="GO" id="GO:0030421">
    <property type="term" value="P:defecation"/>
    <property type="evidence" value="ECO:0007669"/>
    <property type="project" value="EnsemblMetazoa"/>
</dbReference>
<evidence type="ECO:0000256" key="12">
    <source>
        <dbReference type="ARBA" id="ARBA00023303"/>
    </source>
</evidence>
<keyword evidence="5" id="KW-0677">Repeat</keyword>
<evidence type="ECO:0000256" key="8">
    <source>
        <dbReference type="ARBA" id="ARBA00023065"/>
    </source>
</evidence>
<dbReference type="GO" id="GO:0006936">
    <property type="term" value="P:muscle contraction"/>
    <property type="evidence" value="ECO:0007669"/>
    <property type="project" value="EnsemblMetazoa"/>
</dbReference>
<dbReference type="PANTHER" id="PTHR13715:SF102">
    <property type="entry name" value="INOSITOL 1,4,5-TRISPHOSPHATE RECEPTOR"/>
    <property type="match status" value="1"/>
</dbReference>
<keyword evidence="13" id="KW-0109">Calcium transport</keyword>
<keyword evidence="13" id="KW-0107">Calcium channel</keyword>
<comment type="caution">
    <text evidence="13">Lacks conserved residue(s) required for the propagation of feature annotation.</text>
</comment>
<dbReference type="SUPFAM" id="SSF82109">
    <property type="entry name" value="MIR domain"/>
    <property type="match status" value="2"/>
</dbReference>